<comment type="caution">
    <text evidence="1">The sequence shown here is derived from an EMBL/GenBank/DDBJ whole genome shotgun (WGS) entry which is preliminary data.</text>
</comment>
<proteinExistence type="predicted"/>
<gene>
    <name evidence="1" type="ORF">U0070_007788</name>
</gene>
<feature type="non-terminal residue" evidence="1">
    <location>
        <position position="177"/>
    </location>
</feature>
<evidence type="ECO:0000313" key="2">
    <source>
        <dbReference type="Proteomes" id="UP001488838"/>
    </source>
</evidence>
<accession>A0AAW0IL20</accession>
<organism evidence="1 2">
    <name type="scientific">Myodes glareolus</name>
    <name type="common">Bank vole</name>
    <name type="synonym">Clethrionomys glareolus</name>
    <dbReference type="NCBI Taxonomy" id="447135"/>
    <lineage>
        <taxon>Eukaryota</taxon>
        <taxon>Metazoa</taxon>
        <taxon>Chordata</taxon>
        <taxon>Craniata</taxon>
        <taxon>Vertebrata</taxon>
        <taxon>Euteleostomi</taxon>
        <taxon>Mammalia</taxon>
        <taxon>Eutheria</taxon>
        <taxon>Euarchontoglires</taxon>
        <taxon>Glires</taxon>
        <taxon>Rodentia</taxon>
        <taxon>Myomorpha</taxon>
        <taxon>Muroidea</taxon>
        <taxon>Cricetidae</taxon>
        <taxon>Arvicolinae</taxon>
        <taxon>Myodes</taxon>
    </lineage>
</organism>
<sequence length="177" mass="19390">MNVLYHSNLCALGPVTYPWCDQLTPNFLESSWESTTPKTSRCPKNSGVNALAFLHSVATCKKQEFELQSGLSGVMFVSSDVSRAAGKLRYSNCRCWPIGAAPEEFFPESFLLLLPLVAQSNPYHLPFPLGHCQPLRTLVSIQQERAWKGAARPCPGQSVLVLALPAVPKSTTLLFAP</sequence>
<dbReference type="EMBL" id="JBBHLL010000116">
    <property type="protein sequence ID" value="KAK7815123.1"/>
    <property type="molecule type" value="Genomic_DNA"/>
</dbReference>
<protein>
    <submittedName>
        <fullName evidence="1">Uncharacterized protein</fullName>
    </submittedName>
</protein>
<name>A0AAW0IL20_MYOGA</name>
<keyword evidence="2" id="KW-1185">Reference proteome</keyword>
<evidence type="ECO:0000313" key="1">
    <source>
        <dbReference type="EMBL" id="KAK7815123.1"/>
    </source>
</evidence>
<dbReference type="Proteomes" id="UP001488838">
    <property type="component" value="Unassembled WGS sequence"/>
</dbReference>
<dbReference type="AlphaFoldDB" id="A0AAW0IL20"/>
<reference evidence="1 2" key="1">
    <citation type="journal article" date="2023" name="bioRxiv">
        <title>Conserved and derived expression patterns and positive selection on dental genes reveal complex evolutionary context of ever-growing rodent molars.</title>
        <authorList>
            <person name="Calamari Z.T."/>
            <person name="Song A."/>
            <person name="Cohen E."/>
            <person name="Akter M."/>
            <person name="Roy R.D."/>
            <person name="Hallikas O."/>
            <person name="Christensen M.M."/>
            <person name="Li P."/>
            <person name="Marangoni P."/>
            <person name="Jernvall J."/>
            <person name="Klein O.D."/>
        </authorList>
    </citation>
    <scope>NUCLEOTIDE SEQUENCE [LARGE SCALE GENOMIC DNA]</scope>
    <source>
        <strain evidence="1">V071</strain>
    </source>
</reference>